<name>A0A8A1M8V4_AJECA</name>
<dbReference type="EMBL" id="CP069111">
    <property type="protein sequence ID" value="QSS62185.1"/>
    <property type="molecule type" value="Genomic_DNA"/>
</dbReference>
<protein>
    <submittedName>
        <fullName evidence="2">Uncharacterized protein</fullName>
    </submittedName>
</protein>
<sequence length="115" mass="12450">MGPFLISPSQGPKFSPVAGGRRGEVHRHKPHRCREEAEMKVVGLYDINLNATCLQASVLPLRILSGRCSSTPANPSNYPLLALENALQISSLCSTPKKEEPRAKLSKRGKTTDAA</sequence>
<reference evidence="2" key="1">
    <citation type="submission" date="2021-01" db="EMBL/GenBank/DDBJ databases">
        <title>Chromosome-level genome assembly of a human fungal pathogen reveals clustering of transcriptionally co-regulated genes.</title>
        <authorList>
            <person name="Voorhies M."/>
            <person name="Cohen S."/>
            <person name="Shea T.P."/>
            <person name="Petrus S."/>
            <person name="Munoz J.F."/>
            <person name="Poplawski S."/>
            <person name="Goldman W.E."/>
            <person name="Michael T."/>
            <person name="Cuomo C.A."/>
            <person name="Sil A."/>
            <person name="Beyhan S."/>
        </authorList>
    </citation>
    <scope>NUCLEOTIDE SEQUENCE</scope>
    <source>
        <strain evidence="2">WU24</strain>
    </source>
</reference>
<dbReference type="OrthoDB" id="10345748at2759"/>
<dbReference type="Proteomes" id="UP000663671">
    <property type="component" value="Chromosome 5"/>
</dbReference>
<dbReference type="VEuPathDB" id="FungiDB:I7I51_04362"/>
<feature type="region of interest" description="Disordered" evidence="1">
    <location>
        <begin position="1"/>
        <end position="31"/>
    </location>
</feature>
<accession>A0A8A1M8V4</accession>
<organism evidence="2 3">
    <name type="scientific">Ajellomyces capsulatus</name>
    <name type="common">Darling's disease fungus</name>
    <name type="synonym">Histoplasma capsulatum</name>
    <dbReference type="NCBI Taxonomy" id="5037"/>
    <lineage>
        <taxon>Eukaryota</taxon>
        <taxon>Fungi</taxon>
        <taxon>Dikarya</taxon>
        <taxon>Ascomycota</taxon>
        <taxon>Pezizomycotina</taxon>
        <taxon>Eurotiomycetes</taxon>
        <taxon>Eurotiomycetidae</taxon>
        <taxon>Onygenales</taxon>
        <taxon>Ajellomycetaceae</taxon>
        <taxon>Histoplasma</taxon>
    </lineage>
</organism>
<proteinExistence type="predicted"/>
<gene>
    <name evidence="2" type="ORF">I7I51_04362</name>
</gene>
<dbReference type="AlphaFoldDB" id="A0A8A1M8V4"/>
<feature type="region of interest" description="Disordered" evidence="1">
    <location>
        <begin position="94"/>
        <end position="115"/>
    </location>
</feature>
<evidence type="ECO:0000256" key="1">
    <source>
        <dbReference type="SAM" id="MobiDB-lite"/>
    </source>
</evidence>
<evidence type="ECO:0000313" key="3">
    <source>
        <dbReference type="Proteomes" id="UP000663671"/>
    </source>
</evidence>
<evidence type="ECO:0000313" key="2">
    <source>
        <dbReference type="EMBL" id="QSS62185.1"/>
    </source>
</evidence>